<name>A0ABU6T955_9FABA</name>
<keyword evidence="2" id="KW-1185">Reference proteome</keyword>
<organism evidence="1 2">
    <name type="scientific">Stylosanthes scabra</name>
    <dbReference type="NCBI Taxonomy" id="79078"/>
    <lineage>
        <taxon>Eukaryota</taxon>
        <taxon>Viridiplantae</taxon>
        <taxon>Streptophyta</taxon>
        <taxon>Embryophyta</taxon>
        <taxon>Tracheophyta</taxon>
        <taxon>Spermatophyta</taxon>
        <taxon>Magnoliopsida</taxon>
        <taxon>eudicotyledons</taxon>
        <taxon>Gunneridae</taxon>
        <taxon>Pentapetalae</taxon>
        <taxon>rosids</taxon>
        <taxon>fabids</taxon>
        <taxon>Fabales</taxon>
        <taxon>Fabaceae</taxon>
        <taxon>Papilionoideae</taxon>
        <taxon>50 kb inversion clade</taxon>
        <taxon>dalbergioids sensu lato</taxon>
        <taxon>Dalbergieae</taxon>
        <taxon>Pterocarpus clade</taxon>
        <taxon>Stylosanthes</taxon>
    </lineage>
</organism>
<comment type="caution">
    <text evidence="1">The sequence shown here is derived from an EMBL/GenBank/DDBJ whole genome shotgun (WGS) entry which is preliminary data.</text>
</comment>
<dbReference type="EMBL" id="JASCZI010090669">
    <property type="protein sequence ID" value="MED6144568.1"/>
    <property type="molecule type" value="Genomic_DNA"/>
</dbReference>
<evidence type="ECO:0008006" key="3">
    <source>
        <dbReference type="Google" id="ProtNLM"/>
    </source>
</evidence>
<reference evidence="1 2" key="1">
    <citation type="journal article" date="2023" name="Plants (Basel)">
        <title>Bridging the Gap: Combining Genomics and Transcriptomics Approaches to Understand Stylosanthes scabra, an Orphan Legume from the Brazilian Caatinga.</title>
        <authorList>
            <person name="Ferreira-Neto J.R.C."/>
            <person name="da Silva M.D."/>
            <person name="Binneck E."/>
            <person name="de Melo N.F."/>
            <person name="da Silva R.H."/>
            <person name="de Melo A.L.T.M."/>
            <person name="Pandolfi V."/>
            <person name="Bustamante F.O."/>
            <person name="Brasileiro-Vidal A.C."/>
            <person name="Benko-Iseppon A.M."/>
        </authorList>
    </citation>
    <scope>NUCLEOTIDE SEQUENCE [LARGE SCALE GENOMIC DNA]</scope>
    <source>
        <tissue evidence="1">Leaves</tissue>
    </source>
</reference>
<dbReference type="Proteomes" id="UP001341840">
    <property type="component" value="Unassembled WGS sequence"/>
</dbReference>
<sequence>MRYQFMSMRPRLYIDIQVVSLMCHILNTEKKERFEKLMYCVPPKILLFASVLYSEHWLMYVLDVTQREFFVLNSKNIVSPTDERTALNKFALMLEEFRKKIMINIILSKENAMRAEAIKGVHEMRIIRPGAALRSPYVQISTLDLPSK</sequence>
<evidence type="ECO:0000313" key="1">
    <source>
        <dbReference type="EMBL" id="MED6144568.1"/>
    </source>
</evidence>
<protein>
    <recommendedName>
        <fullName evidence="3">Ubiquitin-like protease family profile domain-containing protein</fullName>
    </recommendedName>
</protein>
<evidence type="ECO:0000313" key="2">
    <source>
        <dbReference type="Proteomes" id="UP001341840"/>
    </source>
</evidence>
<proteinExistence type="predicted"/>
<gene>
    <name evidence="1" type="ORF">PIB30_016840</name>
</gene>
<accession>A0ABU6T955</accession>